<protein>
    <submittedName>
        <fullName evidence="2">Uncharacterized protein</fullName>
    </submittedName>
</protein>
<keyword evidence="3" id="KW-1185">Reference proteome</keyword>
<evidence type="ECO:0000313" key="3">
    <source>
        <dbReference type="Proteomes" id="UP000091918"/>
    </source>
</evidence>
<accession>A0A1B7P726</accession>
<proteinExistence type="predicted"/>
<dbReference type="Proteomes" id="UP000091918">
    <property type="component" value="Unassembled WGS sequence"/>
</dbReference>
<dbReference type="AlphaFoldDB" id="A0A1B7P726"/>
<feature type="compositionally biased region" description="Low complexity" evidence="1">
    <location>
        <begin position="64"/>
        <end position="82"/>
    </location>
</feature>
<organism evidence="2 3">
    <name type="scientific">Emergomyces africanus</name>
    <dbReference type="NCBI Taxonomy" id="1955775"/>
    <lineage>
        <taxon>Eukaryota</taxon>
        <taxon>Fungi</taxon>
        <taxon>Dikarya</taxon>
        <taxon>Ascomycota</taxon>
        <taxon>Pezizomycotina</taxon>
        <taxon>Eurotiomycetes</taxon>
        <taxon>Eurotiomycetidae</taxon>
        <taxon>Onygenales</taxon>
        <taxon>Ajellomycetaceae</taxon>
        <taxon>Emergomyces</taxon>
    </lineage>
</organism>
<dbReference type="STRING" id="1658172.A0A1B7P726"/>
<gene>
    <name evidence="2" type="ORF">ACJ72_00803</name>
</gene>
<sequence>MASSSAHPSFPPRSSYTGGKLPDRSILNYDQPPFGPSVLSRRDRGDFAGGDSGLSKSAPPPPAHAQQNLHQQHQQANNNPLNELTEEQREEINEAVSNK</sequence>
<reference evidence="2 3" key="1">
    <citation type="submission" date="2015-07" db="EMBL/GenBank/DDBJ databases">
        <title>Emmonsia species relationships and genome sequence.</title>
        <authorList>
            <person name="Cuomo C.A."/>
            <person name="Schwartz I.S."/>
            <person name="Kenyon C."/>
            <person name="de Hoog G.S."/>
            <person name="Govender N.P."/>
            <person name="Botha A."/>
            <person name="Moreno L."/>
            <person name="de Vries M."/>
            <person name="Munoz J.F."/>
            <person name="Stielow J.B."/>
        </authorList>
    </citation>
    <scope>NUCLEOTIDE SEQUENCE [LARGE SCALE GENOMIC DNA]</scope>
    <source>
        <strain evidence="2 3">CBS 136260</strain>
    </source>
</reference>
<feature type="compositionally biased region" description="Polar residues" evidence="1">
    <location>
        <begin position="1"/>
        <end position="17"/>
    </location>
</feature>
<evidence type="ECO:0000256" key="1">
    <source>
        <dbReference type="SAM" id="MobiDB-lite"/>
    </source>
</evidence>
<dbReference type="EMBL" id="LGUA01000047">
    <property type="protein sequence ID" value="OAX84811.1"/>
    <property type="molecule type" value="Genomic_DNA"/>
</dbReference>
<comment type="caution">
    <text evidence="2">The sequence shown here is derived from an EMBL/GenBank/DDBJ whole genome shotgun (WGS) entry which is preliminary data.</text>
</comment>
<name>A0A1B7P726_9EURO</name>
<feature type="region of interest" description="Disordered" evidence="1">
    <location>
        <begin position="1"/>
        <end position="99"/>
    </location>
</feature>
<evidence type="ECO:0000313" key="2">
    <source>
        <dbReference type="EMBL" id="OAX84811.1"/>
    </source>
</evidence>